<dbReference type="Pfam" id="PF00356">
    <property type="entry name" value="LacI"/>
    <property type="match status" value="1"/>
</dbReference>
<keyword evidence="2 5" id="KW-0238">DNA-binding</keyword>
<keyword evidence="1" id="KW-0805">Transcription regulation</keyword>
<dbReference type="InterPro" id="IPR010982">
    <property type="entry name" value="Lambda_DNA-bd_dom_sf"/>
</dbReference>
<gene>
    <name evidence="5" type="ORF">ACFONP_03800</name>
</gene>
<dbReference type="InterPro" id="IPR028082">
    <property type="entry name" value="Peripla_BP_I"/>
</dbReference>
<dbReference type="InterPro" id="IPR000843">
    <property type="entry name" value="HTH_LacI"/>
</dbReference>
<evidence type="ECO:0000259" key="4">
    <source>
        <dbReference type="PROSITE" id="PS50932"/>
    </source>
</evidence>
<dbReference type="CDD" id="cd01392">
    <property type="entry name" value="HTH_LacI"/>
    <property type="match status" value="1"/>
</dbReference>
<keyword evidence="3" id="KW-0804">Transcription</keyword>
<feature type="domain" description="HTH lacI-type" evidence="4">
    <location>
        <begin position="14"/>
        <end position="68"/>
    </location>
</feature>
<evidence type="ECO:0000256" key="1">
    <source>
        <dbReference type="ARBA" id="ARBA00023015"/>
    </source>
</evidence>
<dbReference type="Gene3D" id="3.40.50.2300">
    <property type="match status" value="2"/>
</dbReference>
<accession>A0ABV7MAN2</accession>
<sequence length="346" mass="37092">MSDSGETDTKRAVVTVKHVAERVGVSLMTVSRVLNQPEKVKPETAERVRKAIRELNYRPNPVAQSLAGRRSLLIGLLYNNPSANYLAELMLGAMAACRERGHHLLVEDYIAGRAWDDAEAIAEAIRGSGVQGLIVCPPVGERPEAGKMIEAAGLPFVRIAPGEETTDAPYVMIDDHEAARGMTEHLIALGHERIGFIEGPPDQVSSARRRRGFEAAMAAAGLPHGPDLRATGDYTYRSGMEAALELLAPETRPTAIFASNDDMAAGAIAAALQRGLTIPDDLSIAGFDDVSLASSIWPPLTTVRQPIREMAAEAVRLLEAAARDGRSVDPVILPTTVIARESVQGR</sequence>
<dbReference type="Gene3D" id="1.10.260.40">
    <property type="entry name" value="lambda repressor-like DNA-binding domains"/>
    <property type="match status" value="1"/>
</dbReference>
<organism evidence="5 6">
    <name type="scientific">Parvularcula lutaonensis</name>
    <dbReference type="NCBI Taxonomy" id="491923"/>
    <lineage>
        <taxon>Bacteria</taxon>
        <taxon>Pseudomonadati</taxon>
        <taxon>Pseudomonadota</taxon>
        <taxon>Alphaproteobacteria</taxon>
        <taxon>Parvularculales</taxon>
        <taxon>Parvularculaceae</taxon>
        <taxon>Parvularcula</taxon>
    </lineage>
</organism>
<dbReference type="GO" id="GO:0003677">
    <property type="term" value="F:DNA binding"/>
    <property type="evidence" value="ECO:0007669"/>
    <property type="project" value="UniProtKB-KW"/>
</dbReference>
<evidence type="ECO:0000256" key="2">
    <source>
        <dbReference type="ARBA" id="ARBA00023125"/>
    </source>
</evidence>
<protein>
    <submittedName>
        <fullName evidence="5">LacI family DNA-binding transcriptional regulator</fullName>
    </submittedName>
</protein>
<name>A0ABV7MAN2_9PROT</name>
<dbReference type="EMBL" id="JBHRVA010000002">
    <property type="protein sequence ID" value="MFC3301847.1"/>
    <property type="molecule type" value="Genomic_DNA"/>
</dbReference>
<reference evidence="6" key="1">
    <citation type="journal article" date="2019" name="Int. J. Syst. Evol. Microbiol.">
        <title>The Global Catalogue of Microorganisms (GCM) 10K type strain sequencing project: providing services to taxonomists for standard genome sequencing and annotation.</title>
        <authorList>
            <consortium name="The Broad Institute Genomics Platform"/>
            <consortium name="The Broad Institute Genome Sequencing Center for Infectious Disease"/>
            <person name="Wu L."/>
            <person name="Ma J."/>
        </authorList>
    </citation>
    <scope>NUCLEOTIDE SEQUENCE [LARGE SCALE GENOMIC DNA]</scope>
    <source>
        <strain evidence="6">KCTC 22245</strain>
    </source>
</reference>
<evidence type="ECO:0000313" key="5">
    <source>
        <dbReference type="EMBL" id="MFC3301847.1"/>
    </source>
</evidence>
<dbReference type="CDD" id="cd01545">
    <property type="entry name" value="PBP1_SalR"/>
    <property type="match status" value="1"/>
</dbReference>
<dbReference type="PROSITE" id="PS50932">
    <property type="entry name" value="HTH_LACI_2"/>
    <property type="match status" value="1"/>
</dbReference>
<dbReference type="PANTHER" id="PTHR30146">
    <property type="entry name" value="LACI-RELATED TRANSCRIPTIONAL REPRESSOR"/>
    <property type="match status" value="1"/>
</dbReference>
<proteinExistence type="predicted"/>
<dbReference type="PANTHER" id="PTHR30146:SF153">
    <property type="entry name" value="LACTOSE OPERON REPRESSOR"/>
    <property type="match status" value="1"/>
</dbReference>
<comment type="caution">
    <text evidence="5">The sequence shown here is derived from an EMBL/GenBank/DDBJ whole genome shotgun (WGS) entry which is preliminary data.</text>
</comment>
<dbReference type="Pfam" id="PF13377">
    <property type="entry name" value="Peripla_BP_3"/>
    <property type="match status" value="1"/>
</dbReference>
<evidence type="ECO:0000256" key="3">
    <source>
        <dbReference type="ARBA" id="ARBA00023163"/>
    </source>
</evidence>
<dbReference type="SMART" id="SM00354">
    <property type="entry name" value="HTH_LACI"/>
    <property type="match status" value="1"/>
</dbReference>
<evidence type="ECO:0000313" key="6">
    <source>
        <dbReference type="Proteomes" id="UP001595607"/>
    </source>
</evidence>
<dbReference type="RefSeq" id="WP_378992427.1">
    <property type="nucleotide sequence ID" value="NZ_JBHRVA010000002.1"/>
</dbReference>
<dbReference type="SUPFAM" id="SSF47413">
    <property type="entry name" value="lambda repressor-like DNA-binding domains"/>
    <property type="match status" value="1"/>
</dbReference>
<dbReference type="SUPFAM" id="SSF53822">
    <property type="entry name" value="Periplasmic binding protein-like I"/>
    <property type="match status" value="1"/>
</dbReference>
<dbReference type="Proteomes" id="UP001595607">
    <property type="component" value="Unassembled WGS sequence"/>
</dbReference>
<keyword evidence="6" id="KW-1185">Reference proteome</keyword>
<dbReference type="InterPro" id="IPR046335">
    <property type="entry name" value="LacI/GalR-like_sensor"/>
</dbReference>